<evidence type="ECO:0000313" key="1">
    <source>
        <dbReference type="EMBL" id="GAA2154273.1"/>
    </source>
</evidence>
<gene>
    <name evidence="1" type="ORF">GCM10009760_53020</name>
</gene>
<dbReference type="EMBL" id="BAAANT010000041">
    <property type="protein sequence ID" value="GAA2154273.1"/>
    <property type="molecule type" value="Genomic_DNA"/>
</dbReference>
<accession>A0ABN3A597</accession>
<evidence type="ECO:0000313" key="2">
    <source>
        <dbReference type="Proteomes" id="UP001422759"/>
    </source>
</evidence>
<reference evidence="1 2" key="1">
    <citation type="journal article" date="2019" name="Int. J. Syst. Evol. Microbiol.">
        <title>The Global Catalogue of Microorganisms (GCM) 10K type strain sequencing project: providing services to taxonomists for standard genome sequencing and annotation.</title>
        <authorList>
            <consortium name="The Broad Institute Genomics Platform"/>
            <consortium name="The Broad Institute Genome Sequencing Center for Infectious Disease"/>
            <person name="Wu L."/>
            <person name="Ma J."/>
        </authorList>
    </citation>
    <scope>NUCLEOTIDE SEQUENCE [LARGE SCALE GENOMIC DNA]</scope>
    <source>
        <strain evidence="1 2">JCM 14560</strain>
    </source>
</reference>
<dbReference type="RefSeq" id="WP_344468487.1">
    <property type="nucleotide sequence ID" value="NZ_BAAANT010000041.1"/>
</dbReference>
<keyword evidence="2" id="KW-1185">Reference proteome</keyword>
<proteinExistence type="predicted"/>
<comment type="caution">
    <text evidence="1">The sequence shown here is derived from an EMBL/GenBank/DDBJ whole genome shotgun (WGS) entry which is preliminary data.</text>
</comment>
<dbReference type="Proteomes" id="UP001422759">
    <property type="component" value="Unassembled WGS sequence"/>
</dbReference>
<protein>
    <submittedName>
        <fullName evidence="1">Uncharacterized protein</fullName>
    </submittedName>
</protein>
<name>A0ABN3A597_9ACTN</name>
<sequence length="81" mass="8561">MPDPAIPHPAAPGQRLAAVITQRTQALAADVAQLRADADRLALDLARGVSTEDTARLTVLAQRIHGQASRIEGLQDARSLT</sequence>
<organism evidence="1 2">
    <name type="scientific">Kitasatospora kazusensis</name>
    <dbReference type="NCBI Taxonomy" id="407974"/>
    <lineage>
        <taxon>Bacteria</taxon>
        <taxon>Bacillati</taxon>
        <taxon>Actinomycetota</taxon>
        <taxon>Actinomycetes</taxon>
        <taxon>Kitasatosporales</taxon>
        <taxon>Streptomycetaceae</taxon>
        <taxon>Kitasatospora</taxon>
    </lineage>
</organism>